<evidence type="ECO:0000256" key="9">
    <source>
        <dbReference type="ARBA" id="ARBA00022723"/>
    </source>
</evidence>
<evidence type="ECO:0000256" key="1">
    <source>
        <dbReference type="ARBA" id="ARBA00002714"/>
    </source>
</evidence>
<evidence type="ECO:0000256" key="17">
    <source>
        <dbReference type="ARBA" id="ARBA00047493"/>
    </source>
</evidence>
<evidence type="ECO:0000256" key="19">
    <source>
        <dbReference type="ARBA" id="ARBA00049035"/>
    </source>
</evidence>
<dbReference type="STRING" id="1121937.GCA_000423125_01454"/>
<keyword evidence="13" id="KW-0289">Folate biosynthesis</keyword>
<dbReference type="NCBIfam" id="TIGR01499">
    <property type="entry name" value="folC"/>
    <property type="match status" value="1"/>
</dbReference>
<keyword evidence="12" id="KW-0460">Magnesium</keyword>
<sequence length="443" mass="46822">MPAARTPRARSRVSITRMTEPSLADWLARLEALHPREIELGLDRVASVAAHLHLLAPSAPVITVAGTNGKGSVVGALEALLTHKGLCVGVYTSPHLLRFNERIRIGSRNVDDTDIVAAFEAIDAARGNVSLTYFEFATLAGLFLFKQRDVDVVVLEVGLGGRLDAVNIIDPSVAVITSIALDHQDWLGDSLDAIAREKAGILRPAIPAVIACNAPPAGLTAAVEESGARAHWLGEAFGVESAAGGWAGWLAGAGGEQRRLPVIHNPALLAQNLCAALQALECLGMSASDTELLEVLPALQLPGRRQQVTVGGVRVLLDVAHNPAAVARLDDFLEAEPCEQKTIAVFSAMADKDIAAMLELIKHHVDAWFLADQPGNARAASAASIAAQLRHAGVSMISVSRNLRQALARARSVAAPGDRLLVFGSFHTVAAALTWLSREQEKA</sequence>
<keyword evidence="9" id="KW-0479">Metal-binding</keyword>
<comment type="similarity">
    <text evidence="4 21">Belongs to the folylpolyglutamate synthase family.</text>
</comment>
<dbReference type="InterPro" id="IPR013221">
    <property type="entry name" value="Mur_ligase_cen"/>
</dbReference>
<dbReference type="GO" id="GO:0046656">
    <property type="term" value="P:folic acid biosynthetic process"/>
    <property type="evidence" value="ECO:0007669"/>
    <property type="project" value="UniProtKB-KW"/>
</dbReference>
<dbReference type="GO" id="GO:0008841">
    <property type="term" value="F:dihydrofolate synthase activity"/>
    <property type="evidence" value="ECO:0007669"/>
    <property type="project" value="UniProtKB-EC"/>
</dbReference>
<dbReference type="Gene3D" id="3.90.190.20">
    <property type="entry name" value="Mur ligase, C-terminal domain"/>
    <property type="match status" value="1"/>
</dbReference>
<dbReference type="Proteomes" id="UP000259273">
    <property type="component" value="Unassembled WGS sequence"/>
</dbReference>
<evidence type="ECO:0000256" key="21">
    <source>
        <dbReference type="PIRNR" id="PIRNR001563"/>
    </source>
</evidence>
<evidence type="ECO:0000256" key="13">
    <source>
        <dbReference type="ARBA" id="ARBA00022909"/>
    </source>
</evidence>
<dbReference type="UniPathway" id="UPA00077">
    <property type="reaction ID" value="UER00157"/>
</dbReference>
<evidence type="ECO:0000256" key="8">
    <source>
        <dbReference type="ARBA" id="ARBA00022598"/>
    </source>
</evidence>
<dbReference type="SUPFAM" id="SSF53623">
    <property type="entry name" value="MurD-like peptide ligases, catalytic domain"/>
    <property type="match status" value="1"/>
</dbReference>
<proteinExistence type="inferred from homology"/>
<protein>
    <recommendedName>
        <fullName evidence="7">Dihydrofolate synthase/folylpolyglutamate synthase</fullName>
        <ecNumber evidence="5">6.3.2.12</ecNumber>
        <ecNumber evidence="6">6.3.2.17</ecNumber>
    </recommendedName>
    <alternativeName>
        <fullName evidence="16">Folylpoly-gamma-glutamate synthetase-dihydrofolate synthetase</fullName>
    </alternativeName>
    <alternativeName>
        <fullName evidence="14">Folylpolyglutamate synthetase</fullName>
    </alternativeName>
    <alternativeName>
        <fullName evidence="15">Tetrahydrofolylpolyglutamate synthase</fullName>
    </alternativeName>
</protein>
<evidence type="ECO:0000256" key="7">
    <source>
        <dbReference type="ARBA" id="ARBA00019357"/>
    </source>
</evidence>
<dbReference type="EMBL" id="DMND01000192">
    <property type="protein sequence ID" value="HAN28872.1"/>
    <property type="molecule type" value="Genomic_DNA"/>
</dbReference>
<evidence type="ECO:0000256" key="2">
    <source>
        <dbReference type="ARBA" id="ARBA00004799"/>
    </source>
</evidence>
<evidence type="ECO:0000256" key="3">
    <source>
        <dbReference type="ARBA" id="ARBA00005150"/>
    </source>
</evidence>
<comment type="pathway">
    <text evidence="3">Cofactor biosynthesis; tetrahydrofolylpolyglutamate biosynthesis.</text>
</comment>
<dbReference type="InterPro" id="IPR004101">
    <property type="entry name" value="Mur_ligase_C"/>
</dbReference>
<comment type="function">
    <text evidence="1">Functions in two distinct reactions of the de novo folate biosynthetic pathway. Catalyzes the addition of a glutamate residue to dihydropteroate (7,8-dihydropteroate or H2Pte) to form dihydrofolate (7,8-dihydrofolate monoglutamate or H2Pte-Glu). Also catalyzes successive additions of L-glutamate to tetrahydrofolate or 10-formyltetrahydrofolate or 5,10-methylenetetrahydrofolate, leading to folylpolyglutamate derivatives.</text>
</comment>
<accession>A0A3C1KQ86</accession>
<dbReference type="SUPFAM" id="SSF53244">
    <property type="entry name" value="MurD-like peptide ligases, peptide-binding domain"/>
    <property type="match status" value="1"/>
</dbReference>
<evidence type="ECO:0000313" key="24">
    <source>
        <dbReference type="EMBL" id="HAN28872.1"/>
    </source>
</evidence>
<dbReference type="GO" id="GO:0004326">
    <property type="term" value="F:tetrahydrofolylpolyglutamate synthase activity"/>
    <property type="evidence" value="ECO:0007669"/>
    <property type="project" value="UniProtKB-EC"/>
</dbReference>
<keyword evidence="11 21" id="KW-0067">ATP-binding</keyword>
<dbReference type="PANTHER" id="PTHR11136">
    <property type="entry name" value="FOLYLPOLYGLUTAMATE SYNTHASE-RELATED"/>
    <property type="match status" value="1"/>
</dbReference>
<dbReference type="EC" id="6.3.2.17" evidence="6"/>
<organism evidence="24 25">
    <name type="scientific">Haliea salexigens</name>
    <dbReference type="NCBI Taxonomy" id="287487"/>
    <lineage>
        <taxon>Bacteria</taxon>
        <taxon>Pseudomonadati</taxon>
        <taxon>Pseudomonadota</taxon>
        <taxon>Gammaproteobacteria</taxon>
        <taxon>Cellvibrionales</taxon>
        <taxon>Halieaceae</taxon>
        <taxon>Haliea</taxon>
    </lineage>
</organism>
<feature type="domain" description="Mur ligase central" evidence="23">
    <location>
        <begin position="64"/>
        <end position="204"/>
    </location>
</feature>
<dbReference type="GO" id="GO:0046654">
    <property type="term" value="P:tetrahydrofolate biosynthetic process"/>
    <property type="evidence" value="ECO:0007669"/>
    <property type="project" value="UniProtKB-UniPathway"/>
</dbReference>
<gene>
    <name evidence="24" type="ORF">DCP75_14330</name>
</gene>
<evidence type="ECO:0000256" key="16">
    <source>
        <dbReference type="ARBA" id="ARBA00032510"/>
    </source>
</evidence>
<dbReference type="InterPro" id="IPR001645">
    <property type="entry name" value="Folylpolyglutamate_synth"/>
</dbReference>
<dbReference type="InterPro" id="IPR036615">
    <property type="entry name" value="Mur_ligase_C_dom_sf"/>
</dbReference>
<dbReference type="NCBIfam" id="NF008101">
    <property type="entry name" value="PRK10846.1"/>
    <property type="match status" value="1"/>
</dbReference>
<feature type="domain" description="Mur ligase C-terminal" evidence="22">
    <location>
        <begin position="303"/>
        <end position="426"/>
    </location>
</feature>
<dbReference type="InterPro" id="IPR036565">
    <property type="entry name" value="Mur-like_cat_sf"/>
</dbReference>
<dbReference type="AlphaFoldDB" id="A0A3C1KQ86"/>
<dbReference type="Pfam" id="PF08245">
    <property type="entry name" value="Mur_ligase_M"/>
    <property type="match status" value="1"/>
</dbReference>
<comment type="catalytic activity">
    <reaction evidence="17">
        <text>(6S)-5,6,7,8-tetrahydrofolyl-(gamma-L-Glu)(n) + L-glutamate + ATP = (6S)-5,6,7,8-tetrahydrofolyl-(gamma-L-Glu)(n+1) + ADP + phosphate + H(+)</text>
        <dbReference type="Rhea" id="RHEA:10580"/>
        <dbReference type="Rhea" id="RHEA-COMP:14738"/>
        <dbReference type="Rhea" id="RHEA-COMP:14740"/>
        <dbReference type="ChEBI" id="CHEBI:15378"/>
        <dbReference type="ChEBI" id="CHEBI:29985"/>
        <dbReference type="ChEBI" id="CHEBI:30616"/>
        <dbReference type="ChEBI" id="CHEBI:43474"/>
        <dbReference type="ChEBI" id="CHEBI:141005"/>
        <dbReference type="ChEBI" id="CHEBI:456216"/>
        <dbReference type="EC" id="6.3.2.17"/>
    </reaction>
</comment>
<evidence type="ECO:0000256" key="12">
    <source>
        <dbReference type="ARBA" id="ARBA00022842"/>
    </source>
</evidence>
<evidence type="ECO:0000256" key="15">
    <source>
        <dbReference type="ARBA" id="ARBA00030592"/>
    </source>
</evidence>
<evidence type="ECO:0000259" key="23">
    <source>
        <dbReference type="Pfam" id="PF08245"/>
    </source>
</evidence>
<keyword evidence="10 21" id="KW-0547">Nucleotide-binding</keyword>
<name>A0A3C1KQ86_9GAMM</name>
<dbReference type="Pfam" id="PF02875">
    <property type="entry name" value="Mur_ligase_C"/>
    <property type="match status" value="1"/>
</dbReference>
<dbReference type="PANTHER" id="PTHR11136:SF0">
    <property type="entry name" value="DIHYDROFOLATE SYNTHETASE-RELATED"/>
    <property type="match status" value="1"/>
</dbReference>
<evidence type="ECO:0000256" key="4">
    <source>
        <dbReference type="ARBA" id="ARBA00008276"/>
    </source>
</evidence>
<dbReference type="PIRSF" id="PIRSF001563">
    <property type="entry name" value="Folylpolyglu_synth"/>
    <property type="match status" value="1"/>
</dbReference>
<comment type="caution">
    <text evidence="24">The sequence shown here is derived from an EMBL/GenBank/DDBJ whole genome shotgun (WGS) entry which is preliminary data.</text>
</comment>
<dbReference type="GO" id="GO:0005737">
    <property type="term" value="C:cytoplasm"/>
    <property type="evidence" value="ECO:0007669"/>
    <property type="project" value="TreeGrafter"/>
</dbReference>
<evidence type="ECO:0000256" key="10">
    <source>
        <dbReference type="ARBA" id="ARBA00022741"/>
    </source>
</evidence>
<evidence type="ECO:0000313" key="25">
    <source>
        <dbReference type="Proteomes" id="UP000259273"/>
    </source>
</evidence>
<evidence type="ECO:0000256" key="18">
    <source>
        <dbReference type="ARBA" id="ARBA00047808"/>
    </source>
</evidence>
<evidence type="ECO:0000256" key="5">
    <source>
        <dbReference type="ARBA" id="ARBA00013023"/>
    </source>
</evidence>
<dbReference type="EC" id="6.3.2.12" evidence="5"/>
<comment type="catalytic activity">
    <reaction evidence="18">
        <text>10-formyltetrahydrofolyl-(gamma-L-Glu)(n) + L-glutamate + ATP = 10-formyltetrahydrofolyl-(gamma-L-Glu)(n+1) + ADP + phosphate + H(+)</text>
        <dbReference type="Rhea" id="RHEA:51904"/>
        <dbReference type="Rhea" id="RHEA-COMP:13088"/>
        <dbReference type="Rhea" id="RHEA-COMP:14300"/>
        <dbReference type="ChEBI" id="CHEBI:15378"/>
        <dbReference type="ChEBI" id="CHEBI:29985"/>
        <dbReference type="ChEBI" id="CHEBI:30616"/>
        <dbReference type="ChEBI" id="CHEBI:43474"/>
        <dbReference type="ChEBI" id="CHEBI:134413"/>
        <dbReference type="ChEBI" id="CHEBI:456216"/>
        <dbReference type="EC" id="6.3.2.17"/>
    </reaction>
</comment>
<evidence type="ECO:0000256" key="14">
    <source>
        <dbReference type="ARBA" id="ARBA00030048"/>
    </source>
</evidence>
<dbReference type="Gene3D" id="3.40.1190.10">
    <property type="entry name" value="Mur-like, catalytic domain"/>
    <property type="match status" value="1"/>
</dbReference>
<comment type="catalytic activity">
    <reaction evidence="20">
        <text>7,8-dihydropteroate + L-glutamate + ATP = 7,8-dihydrofolate + ADP + phosphate + H(+)</text>
        <dbReference type="Rhea" id="RHEA:23584"/>
        <dbReference type="ChEBI" id="CHEBI:15378"/>
        <dbReference type="ChEBI" id="CHEBI:17839"/>
        <dbReference type="ChEBI" id="CHEBI:29985"/>
        <dbReference type="ChEBI" id="CHEBI:30616"/>
        <dbReference type="ChEBI" id="CHEBI:43474"/>
        <dbReference type="ChEBI" id="CHEBI:57451"/>
        <dbReference type="ChEBI" id="CHEBI:456216"/>
        <dbReference type="EC" id="6.3.2.12"/>
    </reaction>
</comment>
<comment type="catalytic activity">
    <reaction evidence="19">
        <text>(6R)-5,10-methylenetetrahydrofolyl-(gamma-L-Glu)(n) + L-glutamate + ATP = (6R)-5,10-methylenetetrahydrofolyl-(gamma-L-Glu)(n+1) + ADP + phosphate + H(+)</text>
        <dbReference type="Rhea" id="RHEA:51912"/>
        <dbReference type="Rhea" id="RHEA-COMP:13257"/>
        <dbReference type="Rhea" id="RHEA-COMP:13258"/>
        <dbReference type="ChEBI" id="CHEBI:15378"/>
        <dbReference type="ChEBI" id="CHEBI:29985"/>
        <dbReference type="ChEBI" id="CHEBI:30616"/>
        <dbReference type="ChEBI" id="CHEBI:43474"/>
        <dbReference type="ChEBI" id="CHEBI:136572"/>
        <dbReference type="ChEBI" id="CHEBI:456216"/>
        <dbReference type="EC" id="6.3.2.17"/>
    </reaction>
</comment>
<evidence type="ECO:0000256" key="11">
    <source>
        <dbReference type="ARBA" id="ARBA00022840"/>
    </source>
</evidence>
<reference evidence="24 25" key="1">
    <citation type="journal article" date="2018" name="Nat. Biotechnol.">
        <title>A standardized bacterial taxonomy based on genome phylogeny substantially revises the tree of life.</title>
        <authorList>
            <person name="Parks D.H."/>
            <person name="Chuvochina M."/>
            <person name="Waite D.W."/>
            <person name="Rinke C."/>
            <person name="Skarshewski A."/>
            <person name="Chaumeil P.A."/>
            <person name="Hugenholtz P."/>
        </authorList>
    </citation>
    <scope>NUCLEOTIDE SEQUENCE [LARGE SCALE GENOMIC DNA]</scope>
    <source>
        <strain evidence="24">UBA9158</strain>
    </source>
</reference>
<keyword evidence="8 21" id="KW-0436">Ligase</keyword>
<comment type="pathway">
    <text evidence="2">Cofactor biosynthesis; tetrahydrofolate biosynthesis; 7,8-dihydrofolate from 2-amino-4-hydroxy-6-hydroxymethyl-7,8-dihydropteridine diphosphate and 4-aminobenzoate: step 2/2.</text>
</comment>
<evidence type="ECO:0000256" key="20">
    <source>
        <dbReference type="ARBA" id="ARBA00049161"/>
    </source>
</evidence>
<evidence type="ECO:0000256" key="6">
    <source>
        <dbReference type="ARBA" id="ARBA00013025"/>
    </source>
</evidence>
<dbReference type="GO" id="GO:0005524">
    <property type="term" value="F:ATP binding"/>
    <property type="evidence" value="ECO:0007669"/>
    <property type="project" value="UniProtKB-KW"/>
</dbReference>
<dbReference type="GO" id="GO:0046872">
    <property type="term" value="F:metal ion binding"/>
    <property type="evidence" value="ECO:0007669"/>
    <property type="project" value="UniProtKB-KW"/>
</dbReference>
<evidence type="ECO:0000259" key="22">
    <source>
        <dbReference type="Pfam" id="PF02875"/>
    </source>
</evidence>